<proteinExistence type="predicted"/>
<reference evidence="2" key="1">
    <citation type="journal article" date="2023" name="Insect Mol. Biol.">
        <title>Genome sequencing provides insights into the evolution of gene families encoding plant cell wall-degrading enzymes in longhorned beetles.</title>
        <authorList>
            <person name="Shin N.R."/>
            <person name="Okamura Y."/>
            <person name="Kirsch R."/>
            <person name="Pauchet Y."/>
        </authorList>
    </citation>
    <scope>NUCLEOTIDE SEQUENCE</scope>
    <source>
        <strain evidence="2">RBIC_L_NR</strain>
    </source>
</reference>
<sequence>MNRKHRNSTASAVSDPDSSKMETNNPEVKQEIDDIIRAAAEEHEQSLLESSSSKQPAKFEIVPENSPSSTKPVAAGLKTFRRPKDTSKLMKSKVQTIKTSKGIITVLESNPIMSKPKEPVVTTPTAPVRSTMYENAFLSFLSNQLGDSPEGVKRLSEGSPEESYS</sequence>
<name>A0AAV8YSU9_9CUCU</name>
<keyword evidence="3" id="KW-1185">Reference proteome</keyword>
<gene>
    <name evidence="2" type="ORF">NQ314_007342</name>
</gene>
<evidence type="ECO:0000313" key="3">
    <source>
        <dbReference type="Proteomes" id="UP001162156"/>
    </source>
</evidence>
<dbReference type="EMBL" id="JANEYF010001958">
    <property type="protein sequence ID" value="KAJ8953732.1"/>
    <property type="molecule type" value="Genomic_DNA"/>
</dbReference>
<feature type="region of interest" description="Disordered" evidence="1">
    <location>
        <begin position="1"/>
        <end position="75"/>
    </location>
</feature>
<dbReference type="AlphaFoldDB" id="A0AAV8YSU9"/>
<dbReference type="Proteomes" id="UP001162156">
    <property type="component" value="Unassembled WGS sequence"/>
</dbReference>
<feature type="compositionally biased region" description="Basic and acidic residues" evidence="1">
    <location>
        <begin position="28"/>
        <end position="46"/>
    </location>
</feature>
<feature type="region of interest" description="Disordered" evidence="1">
    <location>
        <begin position="143"/>
        <end position="165"/>
    </location>
</feature>
<organism evidence="2 3">
    <name type="scientific">Rhamnusium bicolor</name>
    <dbReference type="NCBI Taxonomy" id="1586634"/>
    <lineage>
        <taxon>Eukaryota</taxon>
        <taxon>Metazoa</taxon>
        <taxon>Ecdysozoa</taxon>
        <taxon>Arthropoda</taxon>
        <taxon>Hexapoda</taxon>
        <taxon>Insecta</taxon>
        <taxon>Pterygota</taxon>
        <taxon>Neoptera</taxon>
        <taxon>Endopterygota</taxon>
        <taxon>Coleoptera</taxon>
        <taxon>Polyphaga</taxon>
        <taxon>Cucujiformia</taxon>
        <taxon>Chrysomeloidea</taxon>
        <taxon>Cerambycidae</taxon>
        <taxon>Lepturinae</taxon>
        <taxon>Rhagiini</taxon>
        <taxon>Rhamnusium</taxon>
    </lineage>
</organism>
<evidence type="ECO:0000313" key="2">
    <source>
        <dbReference type="EMBL" id="KAJ8953732.1"/>
    </source>
</evidence>
<comment type="caution">
    <text evidence="2">The sequence shown here is derived from an EMBL/GenBank/DDBJ whole genome shotgun (WGS) entry which is preliminary data.</text>
</comment>
<accession>A0AAV8YSU9</accession>
<evidence type="ECO:0000256" key="1">
    <source>
        <dbReference type="SAM" id="MobiDB-lite"/>
    </source>
</evidence>
<protein>
    <submittedName>
        <fullName evidence="2">Uncharacterized protein</fullName>
    </submittedName>
</protein>